<dbReference type="PANTHER" id="PTHR35309:SF4">
    <property type="entry name" value="TOCOPHEROL CYCLASE"/>
    <property type="match status" value="1"/>
</dbReference>
<dbReference type="AlphaFoldDB" id="A0AAW1QQA3"/>
<proteinExistence type="predicted"/>
<dbReference type="PANTHER" id="PTHR35309">
    <property type="match status" value="1"/>
</dbReference>
<dbReference type="Proteomes" id="UP001489004">
    <property type="component" value="Unassembled WGS sequence"/>
</dbReference>
<keyword evidence="2" id="KW-1185">Reference proteome</keyword>
<accession>A0AAW1QQA3</accession>
<organism evidence="1 2">
    <name type="scientific">[Myrmecia] bisecta</name>
    <dbReference type="NCBI Taxonomy" id="41462"/>
    <lineage>
        <taxon>Eukaryota</taxon>
        <taxon>Viridiplantae</taxon>
        <taxon>Chlorophyta</taxon>
        <taxon>core chlorophytes</taxon>
        <taxon>Trebouxiophyceae</taxon>
        <taxon>Trebouxiales</taxon>
        <taxon>Trebouxiaceae</taxon>
        <taxon>Myrmecia</taxon>
    </lineage>
</organism>
<dbReference type="InterPro" id="IPR025893">
    <property type="entry name" value="Tocopherol_cyclase"/>
</dbReference>
<sequence>MFSTCNAAQRFFEGWYFKIALPGEGQSFAFMYSVEDPTGSGQSGVGAQVMGPDDSYLIQYTRDISCFWADKDSLALGASFKPTDARKKGSMPKEMMSEAQFNDWVDQGFAMDTYWHQGSLVADESDAGGYLPSTVQTAKWAFSVRPIYGWGDSGSKQKSTAGWMAALPVFEPHWQVLMAHGLASGWVEWEGKRYDFKDAPSYSEKNWGGGFPKKWFWITCNTFAEDKNVAVTAVGARRGLLQLPGVEEDVGMIGVHWQGKFIELVPWNGEVQWEVEPWGKWRVWAKSDEYEAVIEATSSSPGTALRAPTATEGLAPACRDSFCGKVHMQIWQLDANNIRRGTPMLDVTSSSGAVEVGGGPWWSTWQADARMREPLKSLINVPIDVEGISRVVPPGMRPPGL</sequence>
<name>A0AAW1QQA3_9CHLO</name>
<dbReference type="Pfam" id="PF14249">
    <property type="entry name" value="Tocopherol_cycl"/>
    <property type="match status" value="1"/>
</dbReference>
<comment type="caution">
    <text evidence="1">The sequence shown here is derived from an EMBL/GenBank/DDBJ whole genome shotgun (WGS) entry which is preliminary data.</text>
</comment>
<evidence type="ECO:0008006" key="3">
    <source>
        <dbReference type="Google" id="ProtNLM"/>
    </source>
</evidence>
<dbReference type="EMBL" id="JALJOR010000002">
    <property type="protein sequence ID" value="KAK9823665.1"/>
    <property type="molecule type" value="Genomic_DNA"/>
</dbReference>
<gene>
    <name evidence="1" type="ORF">WJX72_004524</name>
</gene>
<dbReference type="GO" id="GO:0009976">
    <property type="term" value="F:tocopherol cyclase activity"/>
    <property type="evidence" value="ECO:0007669"/>
    <property type="project" value="InterPro"/>
</dbReference>
<evidence type="ECO:0000313" key="2">
    <source>
        <dbReference type="Proteomes" id="UP001489004"/>
    </source>
</evidence>
<reference evidence="1 2" key="1">
    <citation type="journal article" date="2024" name="Nat. Commun.">
        <title>Phylogenomics reveals the evolutionary origins of lichenization in chlorophyte algae.</title>
        <authorList>
            <person name="Puginier C."/>
            <person name="Libourel C."/>
            <person name="Otte J."/>
            <person name="Skaloud P."/>
            <person name="Haon M."/>
            <person name="Grisel S."/>
            <person name="Petersen M."/>
            <person name="Berrin J.G."/>
            <person name="Delaux P.M."/>
            <person name="Dal Grande F."/>
            <person name="Keller J."/>
        </authorList>
    </citation>
    <scope>NUCLEOTIDE SEQUENCE [LARGE SCALE GENOMIC DNA]</scope>
    <source>
        <strain evidence="1 2">SAG 2043</strain>
    </source>
</reference>
<protein>
    <recommendedName>
        <fullName evidence="3">Tocopherol cyclase</fullName>
    </recommendedName>
</protein>
<evidence type="ECO:0000313" key="1">
    <source>
        <dbReference type="EMBL" id="KAK9823665.1"/>
    </source>
</evidence>